<evidence type="ECO:0000256" key="5">
    <source>
        <dbReference type="SAM" id="Phobius"/>
    </source>
</evidence>
<feature type="transmembrane region" description="Helical" evidence="5">
    <location>
        <begin position="38"/>
        <end position="57"/>
    </location>
</feature>
<dbReference type="eggNOG" id="COG1585">
    <property type="taxonomic scope" value="Bacteria"/>
</dbReference>
<dbReference type="PANTHER" id="PTHR33507">
    <property type="entry name" value="INNER MEMBRANE PROTEIN YBBJ"/>
    <property type="match status" value="1"/>
</dbReference>
<evidence type="ECO:0000259" key="6">
    <source>
        <dbReference type="Pfam" id="PF01957"/>
    </source>
</evidence>
<keyword evidence="3 5" id="KW-1133">Transmembrane helix</keyword>
<keyword evidence="8" id="KW-1185">Reference proteome</keyword>
<evidence type="ECO:0000256" key="4">
    <source>
        <dbReference type="ARBA" id="ARBA00023136"/>
    </source>
</evidence>
<dbReference type="InterPro" id="IPR002810">
    <property type="entry name" value="NfeD-like_C"/>
</dbReference>
<dbReference type="Pfam" id="PF01957">
    <property type="entry name" value="NfeD"/>
    <property type="match status" value="1"/>
</dbReference>
<protein>
    <submittedName>
        <fullName evidence="7">Membrane protein implicated in regulation of membrane protease activity</fullName>
    </submittedName>
</protein>
<dbReference type="EMBL" id="CP003924">
    <property type="protein sequence ID" value="AGS34858.1"/>
    <property type="molecule type" value="Genomic_DNA"/>
</dbReference>
<accession>S5TJE7</accession>
<name>S5TJE7_9CORY</name>
<gene>
    <name evidence="7" type="ORF">B841_06925</name>
</gene>
<reference evidence="7 8" key="1">
    <citation type="submission" date="2012-11" db="EMBL/GenBank/DDBJ databases">
        <title>The complete genome sequence of Corynebacterium maris Coryn-1 (=DSM 45190).</title>
        <authorList>
            <person name="Schaffert L."/>
            <person name="Albersmeier A."/>
            <person name="Kalinowski J."/>
            <person name="Ruckert C."/>
        </authorList>
    </citation>
    <scope>NUCLEOTIDE SEQUENCE [LARGE SCALE GENOMIC DNA]</scope>
    <source>
        <strain evidence="8">Coryn-1</strain>
    </source>
</reference>
<organism evidence="7 8">
    <name type="scientific">Corynebacterium maris DSM 45190</name>
    <dbReference type="NCBI Taxonomy" id="1224163"/>
    <lineage>
        <taxon>Bacteria</taxon>
        <taxon>Bacillati</taxon>
        <taxon>Actinomycetota</taxon>
        <taxon>Actinomycetes</taxon>
        <taxon>Mycobacteriales</taxon>
        <taxon>Corynebacteriaceae</taxon>
        <taxon>Corynebacterium</taxon>
    </lineage>
</organism>
<dbReference type="PATRIC" id="fig|1224163.3.peg.1391"/>
<dbReference type="GO" id="GO:0005886">
    <property type="term" value="C:plasma membrane"/>
    <property type="evidence" value="ECO:0007669"/>
    <property type="project" value="TreeGrafter"/>
</dbReference>
<proteinExistence type="predicted"/>
<dbReference type="STRING" id="1224163.B841_06925"/>
<dbReference type="KEGG" id="cmd:B841_06925"/>
<dbReference type="InterPro" id="IPR052165">
    <property type="entry name" value="Membrane_assoc_protease"/>
</dbReference>
<comment type="subcellular location">
    <subcellularLocation>
        <location evidence="1">Membrane</location>
        <topology evidence="1">Multi-pass membrane protein</topology>
    </subcellularLocation>
</comment>
<dbReference type="Gene3D" id="2.40.50.140">
    <property type="entry name" value="Nucleic acid-binding proteins"/>
    <property type="match status" value="1"/>
</dbReference>
<sequence length="136" mass="14257">MIVAAVLAVLELAAGEFTLLMLAGGALATVGVAVFDVPIWAEVLTFAVSSIGLLVFLRPYLKKRLHRPQALDTSPKALVGHSAEVLEEIGGGSGQIRLEGSIWSARALDPTTTFAVGEHVTVISIDGPTAVVWKEP</sequence>
<feature type="domain" description="NfeD-like C-terminal" evidence="6">
    <location>
        <begin position="76"/>
        <end position="134"/>
    </location>
</feature>
<evidence type="ECO:0000256" key="3">
    <source>
        <dbReference type="ARBA" id="ARBA00022989"/>
    </source>
</evidence>
<keyword evidence="4 5" id="KW-0472">Membrane</keyword>
<dbReference type="HOGENOM" id="CLU_116732_2_0_11"/>
<dbReference type="Proteomes" id="UP000015388">
    <property type="component" value="Chromosome"/>
</dbReference>
<keyword evidence="7" id="KW-0645">Protease</keyword>
<dbReference type="AlphaFoldDB" id="S5TJE7"/>
<dbReference type="SUPFAM" id="SSF141322">
    <property type="entry name" value="NfeD domain-like"/>
    <property type="match status" value="1"/>
</dbReference>
<dbReference type="GO" id="GO:0008233">
    <property type="term" value="F:peptidase activity"/>
    <property type="evidence" value="ECO:0007669"/>
    <property type="project" value="UniProtKB-KW"/>
</dbReference>
<evidence type="ECO:0000256" key="1">
    <source>
        <dbReference type="ARBA" id="ARBA00004141"/>
    </source>
</evidence>
<dbReference type="InterPro" id="IPR012340">
    <property type="entry name" value="NA-bd_OB-fold"/>
</dbReference>
<evidence type="ECO:0000313" key="8">
    <source>
        <dbReference type="Proteomes" id="UP000015388"/>
    </source>
</evidence>
<keyword evidence="2 5" id="KW-0812">Transmembrane</keyword>
<dbReference type="GO" id="GO:0006508">
    <property type="term" value="P:proteolysis"/>
    <property type="evidence" value="ECO:0007669"/>
    <property type="project" value="UniProtKB-KW"/>
</dbReference>
<evidence type="ECO:0000313" key="7">
    <source>
        <dbReference type="EMBL" id="AGS34858.1"/>
    </source>
</evidence>
<evidence type="ECO:0000256" key="2">
    <source>
        <dbReference type="ARBA" id="ARBA00022692"/>
    </source>
</evidence>
<dbReference type="PANTHER" id="PTHR33507:SF3">
    <property type="entry name" value="INNER MEMBRANE PROTEIN YBBJ"/>
    <property type="match status" value="1"/>
</dbReference>
<keyword evidence="7" id="KW-0378">Hydrolase</keyword>